<dbReference type="AlphaFoldDB" id="A0A7J4IU26"/>
<name>A0A7J4IU26_9ARCH</name>
<reference evidence="2" key="2">
    <citation type="submission" date="2021-03" db="EMBL/GenBank/DDBJ databases">
        <authorList>
            <person name="Jaffe A."/>
        </authorList>
    </citation>
    <scope>NUCLEOTIDE SEQUENCE</scope>
    <source>
        <strain evidence="2">RIFCSPHIGHO2_01_FULL_GW2011_AR10_43_9</strain>
    </source>
</reference>
<proteinExistence type="predicted"/>
<organism evidence="1 3">
    <name type="scientific">Candidatus Iainarchaeum sp</name>
    <dbReference type="NCBI Taxonomy" id="3101447"/>
    <lineage>
        <taxon>Archaea</taxon>
        <taxon>Candidatus Iainarchaeota</taxon>
        <taxon>Candidatus Iainarchaeia</taxon>
        <taxon>Candidatus Iainarchaeales</taxon>
        <taxon>Candidatus Iainarchaeaceae</taxon>
        <taxon>Candidatus Iainarchaeum</taxon>
    </lineage>
</organism>
<evidence type="ECO:0000313" key="2">
    <source>
        <dbReference type="EMBL" id="MBS3059512.1"/>
    </source>
</evidence>
<reference evidence="2" key="3">
    <citation type="submission" date="2021-05" db="EMBL/GenBank/DDBJ databases">
        <title>Protein family content uncovers lineage relationships and bacterial pathway maintenance mechanisms in DPANN archaea.</title>
        <authorList>
            <person name="Castelle C.J."/>
            <person name="Meheust R."/>
            <person name="Jaffe A.L."/>
            <person name="Seitz K."/>
            <person name="Gong X."/>
            <person name="Baker B.J."/>
            <person name="Banfield J.F."/>
        </authorList>
    </citation>
    <scope>NUCLEOTIDE SEQUENCE</scope>
    <source>
        <strain evidence="2">RIFCSPHIGHO2_01_FULL_GW2011_AR10_43_9</strain>
    </source>
</reference>
<dbReference type="Proteomes" id="UP000683213">
    <property type="component" value="Unassembled WGS sequence"/>
</dbReference>
<dbReference type="EMBL" id="JAGVWF010000053">
    <property type="protein sequence ID" value="MBS3059512.1"/>
    <property type="molecule type" value="Genomic_DNA"/>
</dbReference>
<comment type="caution">
    <text evidence="1">The sequence shown here is derived from an EMBL/GenBank/DDBJ whole genome shotgun (WGS) entry which is preliminary data.</text>
</comment>
<dbReference type="EMBL" id="DUFG01000034">
    <property type="protein sequence ID" value="HIH09011.1"/>
    <property type="molecule type" value="Genomic_DNA"/>
</dbReference>
<protein>
    <submittedName>
        <fullName evidence="1">Class III signal peptide-containing protein</fullName>
    </submittedName>
</protein>
<dbReference type="InterPro" id="IPR007166">
    <property type="entry name" value="Class3_signal_pept_motif"/>
</dbReference>
<evidence type="ECO:0000313" key="3">
    <source>
        <dbReference type="Proteomes" id="UP000577419"/>
    </source>
</evidence>
<accession>A0A7J4IU26</accession>
<reference evidence="1" key="1">
    <citation type="journal article" date="2020" name="bioRxiv">
        <title>A rank-normalized archaeal taxonomy based on genome phylogeny resolves widespread incomplete and uneven classifications.</title>
        <authorList>
            <person name="Rinke C."/>
            <person name="Chuvochina M."/>
            <person name="Mussig A.J."/>
            <person name="Chaumeil P.-A."/>
            <person name="Waite D.W."/>
            <person name="Whitman W.B."/>
            <person name="Parks D.H."/>
            <person name="Hugenholtz P."/>
        </authorList>
    </citation>
    <scope>NUCLEOTIDE SEQUENCE</scope>
    <source>
        <strain evidence="1">UBA10011</strain>
    </source>
</reference>
<sequence>MNRGQGSPEFLLLLGGIVLVAGIAIAIISSLPAGSTHEAGKTAADAACVKALSKTECDGDPTHVDPFTGLPDPIEGKKVKIQEETFDCEWSTIEKLCREESYAIGGSPGAAVAISEPSFENLGLWASDQFGGGTGFGGRNETAPRTGSWNGVGWFGSGLSQTVDLATYGAGTYRLCAYVREGGASFRKTAKVYLDGSEQLLDTSSTYQQLCVEKTISSGLSSVKIGVRSESGGSFIGVPKPHQILFDDVELTKIS</sequence>
<gene>
    <name evidence="1" type="ORF">HA237_06685</name>
    <name evidence="2" type="ORF">J4224_03775</name>
</gene>
<dbReference type="Proteomes" id="UP000577419">
    <property type="component" value="Unassembled WGS sequence"/>
</dbReference>
<evidence type="ECO:0000313" key="1">
    <source>
        <dbReference type="EMBL" id="HIH09011.1"/>
    </source>
</evidence>
<dbReference type="Pfam" id="PF04021">
    <property type="entry name" value="Class_IIIsignal"/>
    <property type="match status" value="1"/>
</dbReference>